<evidence type="ECO:0000256" key="1">
    <source>
        <dbReference type="SAM" id="SignalP"/>
    </source>
</evidence>
<feature type="domain" description="LysM" evidence="2">
    <location>
        <begin position="38"/>
        <end position="86"/>
    </location>
</feature>
<gene>
    <name evidence="3" type="ORF">ACFOE0_22735</name>
</gene>
<dbReference type="InterPro" id="IPR018392">
    <property type="entry name" value="LysM"/>
</dbReference>
<dbReference type="SUPFAM" id="SSF54106">
    <property type="entry name" value="LysM domain"/>
    <property type="match status" value="1"/>
</dbReference>
<dbReference type="PANTHER" id="PTHR34700:SF4">
    <property type="entry name" value="PHAGE-LIKE ELEMENT PBSX PROTEIN XKDP"/>
    <property type="match status" value="1"/>
</dbReference>
<keyword evidence="4" id="KW-1185">Reference proteome</keyword>
<comment type="caution">
    <text evidence="3">The sequence shown here is derived from an EMBL/GenBank/DDBJ whole genome shotgun (WGS) entry which is preliminary data.</text>
</comment>
<dbReference type="SMART" id="SM00257">
    <property type="entry name" value="LysM"/>
    <property type="match status" value="1"/>
</dbReference>
<evidence type="ECO:0000259" key="2">
    <source>
        <dbReference type="PROSITE" id="PS51782"/>
    </source>
</evidence>
<dbReference type="Proteomes" id="UP001595621">
    <property type="component" value="Unassembled WGS sequence"/>
</dbReference>
<sequence>MDGPMKRIFLPLTLGVALVAQAGAALADVITLKPGHPDSYVVKKGDTLWDISAHFLNDPWRWPSLWGNNPQIANPHLIYPGDRLSLVFVDGQPRLVRKPVVRKSPEGRIQTKGDAVPAIDLALIQPYLIQNRVVDADWFEEQPLVLGGETQSRHHIVGQTVYVDGVLPVGQKVGFYSEGRDFSRHESGEDLGQEVILTSTGQVTASGDVSSVKLMSSFRETKAGDRMLVLDDTSLLPVYFMPKAAEVTEPAYVLASGIDVREMGKLDVVYIDRGQRDGVTPGDVFAIVREGDEVVLGHNGVPIPSTDRSTYDRLMSNISDSRTYKLPGNYHGNLMVFKVFDNTSLGLIMVNERSVRVNDRLETPQPPLLGE</sequence>
<dbReference type="CDD" id="cd00118">
    <property type="entry name" value="LysM"/>
    <property type="match status" value="1"/>
</dbReference>
<evidence type="ECO:0000313" key="3">
    <source>
        <dbReference type="EMBL" id="MFC3140973.1"/>
    </source>
</evidence>
<feature type="signal peptide" evidence="1">
    <location>
        <begin position="1"/>
        <end position="27"/>
    </location>
</feature>
<protein>
    <submittedName>
        <fullName evidence="3">LysM peptidoglycan-binding domain-containing protein</fullName>
    </submittedName>
</protein>
<feature type="chain" id="PRO_5045101506" evidence="1">
    <location>
        <begin position="28"/>
        <end position="371"/>
    </location>
</feature>
<evidence type="ECO:0000313" key="4">
    <source>
        <dbReference type="Proteomes" id="UP001595621"/>
    </source>
</evidence>
<dbReference type="EMBL" id="JBHRTD010000022">
    <property type="protein sequence ID" value="MFC3140973.1"/>
    <property type="molecule type" value="Genomic_DNA"/>
</dbReference>
<dbReference type="PROSITE" id="PS51782">
    <property type="entry name" value="LYSM"/>
    <property type="match status" value="1"/>
</dbReference>
<dbReference type="InterPro" id="IPR052196">
    <property type="entry name" value="Bact_Kbp"/>
</dbReference>
<dbReference type="InterPro" id="IPR036779">
    <property type="entry name" value="LysM_dom_sf"/>
</dbReference>
<dbReference type="Gene3D" id="3.10.350.10">
    <property type="entry name" value="LysM domain"/>
    <property type="match status" value="1"/>
</dbReference>
<reference evidence="4" key="1">
    <citation type="journal article" date="2019" name="Int. J. Syst. Evol. Microbiol.">
        <title>The Global Catalogue of Microorganisms (GCM) 10K type strain sequencing project: providing services to taxonomists for standard genome sequencing and annotation.</title>
        <authorList>
            <consortium name="The Broad Institute Genomics Platform"/>
            <consortium name="The Broad Institute Genome Sequencing Center for Infectious Disease"/>
            <person name="Wu L."/>
            <person name="Ma J."/>
        </authorList>
    </citation>
    <scope>NUCLEOTIDE SEQUENCE [LARGE SCALE GENOMIC DNA]</scope>
    <source>
        <strain evidence="4">KCTC 52277</strain>
    </source>
</reference>
<dbReference type="PANTHER" id="PTHR34700">
    <property type="entry name" value="POTASSIUM BINDING PROTEIN KBP"/>
    <property type="match status" value="1"/>
</dbReference>
<proteinExistence type="predicted"/>
<accession>A0ABV7GHD3</accession>
<keyword evidence="1" id="KW-0732">Signal</keyword>
<name>A0ABV7GHD3_9GAMM</name>
<dbReference type="RefSeq" id="WP_380712856.1">
    <property type="nucleotide sequence ID" value="NZ_JAKILF010000013.1"/>
</dbReference>
<dbReference type="Pfam" id="PF01476">
    <property type="entry name" value="LysM"/>
    <property type="match status" value="1"/>
</dbReference>
<organism evidence="3 4">
    <name type="scientific">Shewanella submarina</name>
    <dbReference type="NCBI Taxonomy" id="2016376"/>
    <lineage>
        <taxon>Bacteria</taxon>
        <taxon>Pseudomonadati</taxon>
        <taxon>Pseudomonadota</taxon>
        <taxon>Gammaproteobacteria</taxon>
        <taxon>Alteromonadales</taxon>
        <taxon>Shewanellaceae</taxon>
        <taxon>Shewanella</taxon>
    </lineage>
</organism>